<keyword evidence="2" id="KW-0472">Membrane</keyword>
<reference evidence="4" key="2">
    <citation type="submission" date="2020-04" db="EMBL/GenBank/DDBJ databases">
        <authorList>
            <consortium name="NCBI Genome Project"/>
        </authorList>
    </citation>
    <scope>NUCLEOTIDE SEQUENCE</scope>
    <source>
        <strain evidence="4">CBS 342.82</strain>
    </source>
</reference>
<dbReference type="Proteomes" id="UP000504637">
    <property type="component" value="Unplaced"/>
</dbReference>
<sequence length="221" mass="23764">MPSATVSTQSQPEQKFNGGASGEAPSANSIGEQVQGYANRARDTAGHLSNQAAETGRNVLDRVSTPEQREALVNKARNFINAHPKVSALLGLNLVFTGIPLLLFILFSITTLVTSVVVALVVALSIAITFTLFSIGVALLVLLPVIFFTTASACILFFWGLAGYFVLRWATSEKSMEDGQGGRTIGERINNLTGGRLDQFVGRAQDAKREIEGQNRKIRVN</sequence>
<feature type="transmembrane region" description="Helical" evidence="2">
    <location>
        <begin position="145"/>
        <end position="167"/>
    </location>
</feature>
<keyword evidence="2" id="KW-0812">Transmembrane</keyword>
<dbReference type="OrthoDB" id="3928876at2759"/>
<dbReference type="GeneID" id="54360959"/>
<name>A0A6J3M592_9PEZI</name>
<dbReference type="Pfam" id="PF16015">
    <property type="entry name" value="Promethin"/>
    <property type="match status" value="1"/>
</dbReference>
<feature type="compositionally biased region" description="Polar residues" evidence="1">
    <location>
        <begin position="1"/>
        <end position="14"/>
    </location>
</feature>
<protein>
    <submittedName>
        <fullName evidence="4">Uncharacterized protein</fullName>
    </submittedName>
</protein>
<dbReference type="AlphaFoldDB" id="A0A6J3M592"/>
<keyword evidence="3" id="KW-1185">Reference proteome</keyword>
<proteinExistence type="predicted"/>
<dbReference type="RefSeq" id="XP_033460079.1">
    <property type="nucleotide sequence ID" value="XM_033603159.1"/>
</dbReference>
<reference evidence="4" key="3">
    <citation type="submission" date="2025-08" db="UniProtKB">
        <authorList>
            <consortium name="RefSeq"/>
        </authorList>
    </citation>
    <scope>IDENTIFICATION</scope>
    <source>
        <strain evidence="4">CBS 342.82</strain>
    </source>
</reference>
<keyword evidence="2" id="KW-1133">Transmembrane helix</keyword>
<feature type="transmembrane region" description="Helical" evidence="2">
    <location>
        <begin position="88"/>
        <end position="109"/>
    </location>
</feature>
<feature type="region of interest" description="Disordered" evidence="1">
    <location>
        <begin position="1"/>
        <end position="35"/>
    </location>
</feature>
<evidence type="ECO:0000256" key="1">
    <source>
        <dbReference type="SAM" id="MobiDB-lite"/>
    </source>
</evidence>
<organism evidence="4">
    <name type="scientific">Dissoconium aciculare CBS 342.82</name>
    <dbReference type="NCBI Taxonomy" id="1314786"/>
    <lineage>
        <taxon>Eukaryota</taxon>
        <taxon>Fungi</taxon>
        <taxon>Dikarya</taxon>
        <taxon>Ascomycota</taxon>
        <taxon>Pezizomycotina</taxon>
        <taxon>Dothideomycetes</taxon>
        <taxon>Dothideomycetidae</taxon>
        <taxon>Mycosphaerellales</taxon>
        <taxon>Dissoconiaceae</taxon>
        <taxon>Dissoconium</taxon>
    </lineage>
</organism>
<gene>
    <name evidence="4" type="ORF">K489DRAFT_370634</name>
</gene>
<feature type="transmembrane region" description="Helical" evidence="2">
    <location>
        <begin position="116"/>
        <end position="139"/>
    </location>
</feature>
<evidence type="ECO:0000256" key="2">
    <source>
        <dbReference type="SAM" id="Phobius"/>
    </source>
</evidence>
<evidence type="ECO:0000313" key="4">
    <source>
        <dbReference type="RefSeq" id="XP_033460079.1"/>
    </source>
</evidence>
<reference evidence="4" key="1">
    <citation type="submission" date="2020-01" db="EMBL/GenBank/DDBJ databases">
        <authorList>
            <consortium name="DOE Joint Genome Institute"/>
            <person name="Haridas S."/>
            <person name="Albert R."/>
            <person name="Binder M."/>
            <person name="Bloem J."/>
            <person name="Labutti K."/>
            <person name="Salamov A."/>
            <person name="Andreopoulos B."/>
            <person name="Baker S.E."/>
            <person name="Barry K."/>
            <person name="Bills G."/>
            <person name="Bluhm B.H."/>
            <person name="Cannon C."/>
            <person name="Castanera R."/>
            <person name="Culley D.E."/>
            <person name="Daum C."/>
            <person name="Ezra D."/>
            <person name="Gonzalez J.B."/>
            <person name="Henrissat B."/>
            <person name="Kuo A."/>
            <person name="Liang C."/>
            <person name="Lipzen A."/>
            <person name="Lutzoni F."/>
            <person name="Magnuson J."/>
            <person name="Mondo S."/>
            <person name="Nolan M."/>
            <person name="Ohm R."/>
            <person name="Pangilinan J."/>
            <person name="Park H.-J."/>
            <person name="Ramirez L."/>
            <person name="Alfaro M."/>
            <person name="Sun H."/>
            <person name="Tritt A."/>
            <person name="Yoshinaga Y."/>
            <person name="Zwiers L.-H."/>
            <person name="Turgeon B.G."/>
            <person name="Goodwin S.B."/>
            <person name="Spatafora J.W."/>
            <person name="Crous P.W."/>
            <person name="Grigoriev I.V."/>
        </authorList>
    </citation>
    <scope>NUCLEOTIDE SEQUENCE</scope>
    <source>
        <strain evidence="4">CBS 342.82</strain>
    </source>
</reference>
<accession>A0A6J3M592</accession>
<evidence type="ECO:0000313" key="3">
    <source>
        <dbReference type="Proteomes" id="UP000504637"/>
    </source>
</evidence>